<name>A0A172T4G4_FERPE</name>
<dbReference type="Pfam" id="PF03963">
    <property type="entry name" value="FlgD"/>
    <property type="match status" value="1"/>
</dbReference>
<keyword evidence="5" id="KW-0969">Cilium</keyword>
<dbReference type="InterPro" id="IPR005648">
    <property type="entry name" value="FlgD"/>
</dbReference>
<dbReference type="GO" id="GO:0044781">
    <property type="term" value="P:bacterial-type flagellum organization"/>
    <property type="evidence" value="ECO:0007669"/>
    <property type="project" value="UniProtKB-UniRule"/>
</dbReference>
<dbReference type="OrthoDB" id="280334at2"/>
<reference evidence="5 6" key="1">
    <citation type="submission" date="2014-08" db="EMBL/GenBank/DDBJ databases">
        <title>Fervidobacterium pennivorans DYC genome.</title>
        <authorList>
            <person name="Wushke S."/>
        </authorList>
    </citation>
    <scope>NUCLEOTIDE SEQUENCE [LARGE SCALE GENOMIC DNA]</scope>
    <source>
        <strain evidence="5 6">DYC</strain>
    </source>
</reference>
<comment type="similarity">
    <text evidence="1 3">Belongs to the FlgD family.</text>
</comment>
<dbReference type="Gene3D" id="2.30.30.910">
    <property type="match status" value="1"/>
</dbReference>
<evidence type="ECO:0000313" key="6">
    <source>
        <dbReference type="Proteomes" id="UP000077096"/>
    </source>
</evidence>
<proteinExistence type="inferred from homology"/>
<keyword evidence="5" id="KW-0966">Cell projection</keyword>
<dbReference type="EMBL" id="CP011393">
    <property type="protein sequence ID" value="ANE41854.1"/>
    <property type="molecule type" value="Genomic_DNA"/>
</dbReference>
<evidence type="ECO:0000256" key="1">
    <source>
        <dbReference type="ARBA" id="ARBA00010577"/>
    </source>
</evidence>
<gene>
    <name evidence="5" type="ORF">JM64_07745</name>
</gene>
<evidence type="ECO:0000256" key="2">
    <source>
        <dbReference type="ARBA" id="ARBA00022795"/>
    </source>
</evidence>
<dbReference type="InterPro" id="IPR025965">
    <property type="entry name" value="FlgD/Vpr_Ig-like"/>
</dbReference>
<dbReference type="PATRIC" id="fig|93466.3.peg.1634"/>
<dbReference type="AlphaFoldDB" id="A0A172T4G4"/>
<feature type="domain" description="FlgD/Vpr Ig-like" evidence="4">
    <location>
        <begin position="99"/>
        <end position="170"/>
    </location>
</feature>
<comment type="function">
    <text evidence="3">Required for flagellar hook formation. May act as a scaffolding protein.</text>
</comment>
<dbReference type="Pfam" id="PF13860">
    <property type="entry name" value="FlgD_ig"/>
    <property type="match status" value="1"/>
</dbReference>
<evidence type="ECO:0000313" key="5">
    <source>
        <dbReference type="EMBL" id="ANE41854.1"/>
    </source>
</evidence>
<accession>A0A172T4G4</accession>
<keyword evidence="2 3" id="KW-1005">Bacterial flagellum biogenesis</keyword>
<evidence type="ECO:0000256" key="3">
    <source>
        <dbReference type="RuleBase" id="RU362076"/>
    </source>
</evidence>
<dbReference type="KEGG" id="fng:JM64_07745"/>
<organism evidence="5 6">
    <name type="scientific">Fervidobacterium pennivorans</name>
    <dbReference type="NCBI Taxonomy" id="93466"/>
    <lineage>
        <taxon>Bacteria</taxon>
        <taxon>Thermotogati</taxon>
        <taxon>Thermotogota</taxon>
        <taxon>Thermotogae</taxon>
        <taxon>Thermotogales</taxon>
        <taxon>Fervidobacteriaceae</taxon>
        <taxon>Fervidobacterium</taxon>
    </lineage>
</organism>
<evidence type="ECO:0000259" key="4">
    <source>
        <dbReference type="Pfam" id="PF13860"/>
    </source>
</evidence>
<protein>
    <recommendedName>
        <fullName evidence="3">Basal-body rod modification protein FlgD</fullName>
    </recommendedName>
</protein>
<sequence>MIMNVNATANLFSKVTERTTKKDMDKEAFLRLLITQLKNQDPLEPMKDRDFIAQMSQLSSLEQIMNMSKSVQQFVDTAAQLYRTQAVSMIGKTAVVKTNTITVSNGVPETKVFKLDAPATIVVRIFDQNGKLIKEQKLGNVDAGMQLIAWDGKGENGIKVKDGKYTFKILKLTGNGDYEEIPSVESGVVSGVQFDGSRINVVVNSKIYEISEISEIYA</sequence>
<dbReference type="Gene3D" id="2.60.40.4070">
    <property type="match status" value="1"/>
</dbReference>
<dbReference type="Proteomes" id="UP000077096">
    <property type="component" value="Chromosome"/>
</dbReference>
<keyword evidence="5" id="KW-0282">Flagellum</keyword>